<proteinExistence type="predicted"/>
<evidence type="ECO:0000313" key="1">
    <source>
        <dbReference type="EMBL" id="OOR03510.1"/>
    </source>
</evidence>
<accession>A0A1S9T0P0</accession>
<dbReference type="AlphaFoldDB" id="A0A1S9T0P0"/>
<dbReference type="EMBL" id="MUAI01000041">
    <property type="protein sequence ID" value="OOR03510.1"/>
    <property type="molecule type" value="Genomic_DNA"/>
</dbReference>
<comment type="caution">
    <text evidence="1">The sequence shown here is derived from an EMBL/GenBank/DDBJ whole genome shotgun (WGS) entry which is preliminary data.</text>
</comment>
<name>A0A1S9T0P0_BACMY</name>
<reference evidence="1 2" key="1">
    <citation type="submission" date="2017-01" db="EMBL/GenBank/DDBJ databases">
        <title>Bacillus cereus isolates.</title>
        <authorList>
            <person name="Beno S.M."/>
        </authorList>
    </citation>
    <scope>NUCLEOTIDE SEQUENCE [LARGE SCALE GENOMIC DNA]</scope>
    <source>
        <strain evidence="1 2">FSL W7-1108</strain>
    </source>
</reference>
<dbReference type="Proteomes" id="UP000190696">
    <property type="component" value="Unassembled WGS sequence"/>
</dbReference>
<protein>
    <submittedName>
        <fullName evidence="1">Uncharacterized protein</fullName>
    </submittedName>
</protein>
<sequence>MVNVAAGGQSIQMNVDEMTTIYKYLEEILNTFRNDIQANSQNIQQLQYYKDGKATPVVKEYEHILNKTMEIGDHYERIMSLVAYTLQSMMATDEQLGQEIIRKIGG</sequence>
<organism evidence="1 2">
    <name type="scientific">Bacillus mycoides</name>
    <dbReference type="NCBI Taxonomy" id="1405"/>
    <lineage>
        <taxon>Bacteria</taxon>
        <taxon>Bacillati</taxon>
        <taxon>Bacillota</taxon>
        <taxon>Bacilli</taxon>
        <taxon>Bacillales</taxon>
        <taxon>Bacillaceae</taxon>
        <taxon>Bacillus</taxon>
        <taxon>Bacillus cereus group</taxon>
    </lineage>
</organism>
<evidence type="ECO:0000313" key="2">
    <source>
        <dbReference type="Proteomes" id="UP000190696"/>
    </source>
</evidence>
<gene>
    <name evidence="1" type="ORF">BW900_26535</name>
</gene>
<dbReference type="RefSeq" id="WP_078177099.1">
    <property type="nucleotide sequence ID" value="NZ_JBCMNA010000064.1"/>
</dbReference>